<comment type="caution">
    <text evidence="1">The sequence shown here is derived from an EMBL/GenBank/DDBJ whole genome shotgun (WGS) entry which is preliminary data.</text>
</comment>
<accession>A0A951PY28</accession>
<reference evidence="1" key="1">
    <citation type="submission" date="2021-05" db="EMBL/GenBank/DDBJ databases">
        <authorList>
            <person name="Pietrasiak N."/>
            <person name="Ward R."/>
            <person name="Stajich J.E."/>
            <person name="Kurbessoian T."/>
        </authorList>
    </citation>
    <scope>NUCLEOTIDE SEQUENCE</scope>
    <source>
        <strain evidence="1">JT2-VF2</strain>
    </source>
</reference>
<sequence length="72" mass="7702">MDSLNSAFKGLLIIPLSVRRLRSAPYCPTALRPVASKQSFEEACSKIAGLAVYGRSHIELIALAGERTGISV</sequence>
<evidence type="ECO:0000313" key="2">
    <source>
        <dbReference type="Proteomes" id="UP000715781"/>
    </source>
</evidence>
<name>A0A951PY28_9NOST</name>
<evidence type="ECO:0000313" key="1">
    <source>
        <dbReference type="EMBL" id="MBW4561126.1"/>
    </source>
</evidence>
<organism evidence="1 2">
    <name type="scientific">Mojavia pulchra JT2-VF2</name>
    <dbReference type="NCBI Taxonomy" id="287848"/>
    <lineage>
        <taxon>Bacteria</taxon>
        <taxon>Bacillati</taxon>
        <taxon>Cyanobacteriota</taxon>
        <taxon>Cyanophyceae</taxon>
        <taxon>Nostocales</taxon>
        <taxon>Nostocaceae</taxon>
    </lineage>
</organism>
<gene>
    <name evidence="1" type="ORF">KME32_08180</name>
</gene>
<dbReference type="EMBL" id="JAHHHN010000004">
    <property type="protein sequence ID" value="MBW4561126.1"/>
    <property type="molecule type" value="Genomic_DNA"/>
</dbReference>
<dbReference type="Proteomes" id="UP000715781">
    <property type="component" value="Unassembled WGS sequence"/>
</dbReference>
<reference evidence="1" key="2">
    <citation type="journal article" date="2022" name="Microbiol. Resour. Announc.">
        <title>Metagenome Sequencing to Explore Phylogenomics of Terrestrial Cyanobacteria.</title>
        <authorList>
            <person name="Ward R.D."/>
            <person name="Stajich J.E."/>
            <person name="Johansen J.R."/>
            <person name="Huntemann M."/>
            <person name="Clum A."/>
            <person name="Foster B."/>
            <person name="Foster B."/>
            <person name="Roux S."/>
            <person name="Palaniappan K."/>
            <person name="Varghese N."/>
            <person name="Mukherjee S."/>
            <person name="Reddy T.B.K."/>
            <person name="Daum C."/>
            <person name="Copeland A."/>
            <person name="Chen I.A."/>
            <person name="Ivanova N.N."/>
            <person name="Kyrpides N.C."/>
            <person name="Shapiro N."/>
            <person name="Eloe-Fadrosh E.A."/>
            <person name="Pietrasiak N."/>
        </authorList>
    </citation>
    <scope>NUCLEOTIDE SEQUENCE</scope>
    <source>
        <strain evidence="1">JT2-VF2</strain>
    </source>
</reference>
<dbReference type="AlphaFoldDB" id="A0A951PY28"/>
<protein>
    <submittedName>
        <fullName evidence="1">Uncharacterized protein</fullName>
    </submittedName>
</protein>
<proteinExistence type="predicted"/>